<reference evidence="2" key="2">
    <citation type="submission" date="2015-07" db="EMBL/GenBank/DDBJ databases">
        <authorList>
            <person name="Noorani M."/>
        </authorList>
    </citation>
    <scope>NUCLEOTIDE SEQUENCE</scope>
    <source>
        <strain evidence="2">Yugu1</strain>
    </source>
</reference>
<dbReference type="EMBL" id="CM003534">
    <property type="protein sequence ID" value="RCV33248.1"/>
    <property type="molecule type" value="Genomic_DNA"/>
</dbReference>
<feature type="transmembrane region" description="Helical" evidence="1">
    <location>
        <begin position="70"/>
        <end position="90"/>
    </location>
</feature>
<protein>
    <submittedName>
        <fullName evidence="2">Uncharacterized protein</fullName>
    </submittedName>
</protein>
<gene>
    <name evidence="2" type="ORF">SETIT_7G068200v2</name>
</gene>
<accession>A0A368RSY8</accession>
<proteinExistence type="predicted"/>
<organism evidence="2">
    <name type="scientific">Setaria italica</name>
    <name type="common">Foxtail millet</name>
    <name type="synonym">Panicum italicum</name>
    <dbReference type="NCBI Taxonomy" id="4555"/>
    <lineage>
        <taxon>Eukaryota</taxon>
        <taxon>Viridiplantae</taxon>
        <taxon>Streptophyta</taxon>
        <taxon>Embryophyta</taxon>
        <taxon>Tracheophyta</taxon>
        <taxon>Spermatophyta</taxon>
        <taxon>Magnoliopsida</taxon>
        <taxon>Liliopsida</taxon>
        <taxon>Poales</taxon>
        <taxon>Poaceae</taxon>
        <taxon>PACMAD clade</taxon>
        <taxon>Panicoideae</taxon>
        <taxon>Panicodae</taxon>
        <taxon>Paniceae</taxon>
        <taxon>Cenchrinae</taxon>
        <taxon>Setaria</taxon>
    </lineage>
</organism>
<keyword evidence="1" id="KW-0812">Transmembrane</keyword>
<sequence>MVHAGWLVQVKEFVATTAPGLYERAPPKLRQEGKHTSVVKYSNPNTCRTSFINYSNSSGMAIIFLRRVQCTMVLVALWVAVAATASLAAGESAEMCWAAY</sequence>
<reference evidence="2" key="1">
    <citation type="journal article" date="2012" name="Nat. Biotechnol.">
        <title>Reference genome sequence of the model plant Setaria.</title>
        <authorList>
            <person name="Bennetzen J.L."/>
            <person name="Schmutz J."/>
            <person name="Wang H."/>
            <person name="Percifield R."/>
            <person name="Hawkins J."/>
            <person name="Pontaroli A.C."/>
            <person name="Estep M."/>
            <person name="Feng L."/>
            <person name="Vaughn J.N."/>
            <person name="Grimwood J."/>
            <person name="Jenkins J."/>
            <person name="Barry K."/>
            <person name="Lindquist E."/>
            <person name="Hellsten U."/>
            <person name="Deshpande S."/>
            <person name="Wang X."/>
            <person name="Wu X."/>
            <person name="Mitros T."/>
            <person name="Triplett J."/>
            <person name="Yang X."/>
            <person name="Ye C.Y."/>
            <person name="Mauro-Herrera M."/>
            <person name="Wang L."/>
            <person name="Li P."/>
            <person name="Sharma M."/>
            <person name="Sharma R."/>
            <person name="Ronald P.C."/>
            <person name="Panaud O."/>
            <person name="Kellogg E.A."/>
            <person name="Brutnell T.P."/>
            <person name="Doust A.N."/>
            <person name="Tuskan G.A."/>
            <person name="Rokhsar D."/>
            <person name="Devos K.M."/>
        </authorList>
    </citation>
    <scope>NUCLEOTIDE SEQUENCE [LARGE SCALE GENOMIC DNA]</scope>
    <source>
        <strain evidence="2">Yugu1</strain>
    </source>
</reference>
<dbReference type="AlphaFoldDB" id="A0A368RSY8"/>
<evidence type="ECO:0000313" key="2">
    <source>
        <dbReference type="EMBL" id="RCV33248.1"/>
    </source>
</evidence>
<name>A0A368RSY8_SETIT</name>
<keyword evidence="1" id="KW-0472">Membrane</keyword>
<evidence type="ECO:0000256" key="1">
    <source>
        <dbReference type="SAM" id="Phobius"/>
    </source>
</evidence>
<keyword evidence="1" id="KW-1133">Transmembrane helix</keyword>